<evidence type="ECO:0000313" key="2">
    <source>
        <dbReference type="EMBL" id="CAF3031506.1"/>
    </source>
</evidence>
<accession>A0A7R8DB56</accession>
<evidence type="ECO:0000313" key="3">
    <source>
        <dbReference type="Proteomes" id="UP000675881"/>
    </source>
</evidence>
<proteinExistence type="predicted"/>
<reference evidence="2" key="1">
    <citation type="submission" date="2021-02" db="EMBL/GenBank/DDBJ databases">
        <authorList>
            <person name="Bekaert M."/>
        </authorList>
    </citation>
    <scope>NUCLEOTIDE SEQUENCE</scope>
    <source>
        <strain evidence="2">IoA-00</strain>
    </source>
</reference>
<evidence type="ECO:0000256" key="1">
    <source>
        <dbReference type="SAM" id="MobiDB-lite"/>
    </source>
</evidence>
<dbReference type="Gene3D" id="3.80.10.10">
    <property type="entry name" value="Ribonuclease Inhibitor"/>
    <property type="match status" value="1"/>
</dbReference>
<dbReference type="AlphaFoldDB" id="A0A7R8DB56"/>
<dbReference type="InterPro" id="IPR032675">
    <property type="entry name" value="LRR_dom_sf"/>
</dbReference>
<feature type="region of interest" description="Disordered" evidence="1">
    <location>
        <begin position="131"/>
        <end position="161"/>
    </location>
</feature>
<dbReference type="OrthoDB" id="1939344at2759"/>
<name>A0A7R8DB56_LEPSM</name>
<dbReference type="Proteomes" id="UP000675881">
    <property type="component" value="Chromosome 8"/>
</dbReference>
<sequence length="161" mass="17898">MERSVDEKLKFPDRINIDRKGLHGIPILSEEPGLRLLSLQHNMIKKDSASGSNDTTCFFGFISKSNISSLSNLENLKNLHTVQMEGNPVWSCSEYTFHLVSSLDNLKMLDQQEITTDVRSYAEKWLRNKTDPTVSSANTPTTSVVGGGTARKQLLKKNGGT</sequence>
<protein>
    <submittedName>
        <fullName evidence="2">LRRC49</fullName>
    </submittedName>
</protein>
<gene>
    <name evidence="2" type="ORF">LSAA_14408</name>
</gene>
<organism evidence="2 3">
    <name type="scientific">Lepeophtheirus salmonis</name>
    <name type="common">Salmon louse</name>
    <name type="synonym">Caligus salmonis</name>
    <dbReference type="NCBI Taxonomy" id="72036"/>
    <lineage>
        <taxon>Eukaryota</taxon>
        <taxon>Metazoa</taxon>
        <taxon>Ecdysozoa</taxon>
        <taxon>Arthropoda</taxon>
        <taxon>Crustacea</taxon>
        <taxon>Multicrustacea</taxon>
        <taxon>Hexanauplia</taxon>
        <taxon>Copepoda</taxon>
        <taxon>Siphonostomatoida</taxon>
        <taxon>Caligidae</taxon>
        <taxon>Lepeophtheirus</taxon>
    </lineage>
</organism>
<keyword evidence="3" id="KW-1185">Reference proteome</keyword>
<dbReference type="SUPFAM" id="SSF52058">
    <property type="entry name" value="L domain-like"/>
    <property type="match status" value="1"/>
</dbReference>
<dbReference type="EMBL" id="HG994587">
    <property type="protein sequence ID" value="CAF3031506.1"/>
    <property type="molecule type" value="Genomic_DNA"/>
</dbReference>
<feature type="compositionally biased region" description="Polar residues" evidence="1">
    <location>
        <begin position="131"/>
        <end position="144"/>
    </location>
</feature>